<dbReference type="RefSeq" id="WP_311500250.1">
    <property type="nucleotide sequence ID" value="NZ_JAVRHN010000007.1"/>
</dbReference>
<reference evidence="1 2" key="1">
    <citation type="submission" date="2023-09" db="EMBL/GenBank/DDBJ databases">
        <authorList>
            <person name="Rey-Velasco X."/>
        </authorList>
    </citation>
    <scope>NUCLEOTIDE SEQUENCE [LARGE SCALE GENOMIC DNA]</scope>
    <source>
        <strain evidence="1 2">F225</strain>
    </source>
</reference>
<protein>
    <submittedName>
        <fullName evidence="1">Uncharacterized protein</fullName>
    </submittedName>
</protein>
<name>A0ABU3DTB3_9FLAO</name>
<gene>
    <name evidence="1" type="ORF">RM541_11280</name>
</gene>
<dbReference type="Proteomes" id="UP001253848">
    <property type="component" value="Unassembled WGS sequence"/>
</dbReference>
<dbReference type="EMBL" id="JAVRHN010000007">
    <property type="protein sequence ID" value="MDT0686951.1"/>
    <property type="molecule type" value="Genomic_DNA"/>
</dbReference>
<evidence type="ECO:0000313" key="1">
    <source>
        <dbReference type="EMBL" id="MDT0686951.1"/>
    </source>
</evidence>
<sequence length="194" mass="22571">MKRVTIFKDRVDKYYEGEKSLSVFIDSSFNNTYPDLVSIKTNNMGWHELHSELLAKEVDKFYSYESSGMIAKSDINFDSTNLDSLTSDFYRANFDTIYTGNIRSDIFQNDIQKISFITGVYIRFGELKDFNYSIKTYNSGGKAKLFAKLLEELGSTNVQYKFVKNIPINHIVNFTPSDELKKYFEKYAYLTEPN</sequence>
<comment type="caution">
    <text evidence="1">The sequence shown here is derived from an EMBL/GenBank/DDBJ whole genome shotgun (WGS) entry which is preliminary data.</text>
</comment>
<accession>A0ABU3DTB3</accession>
<proteinExistence type="predicted"/>
<keyword evidence="2" id="KW-1185">Reference proteome</keyword>
<organism evidence="1 2">
    <name type="scientific">Autumnicola psychrophila</name>
    <dbReference type="NCBI Taxonomy" id="3075592"/>
    <lineage>
        <taxon>Bacteria</taxon>
        <taxon>Pseudomonadati</taxon>
        <taxon>Bacteroidota</taxon>
        <taxon>Flavobacteriia</taxon>
        <taxon>Flavobacteriales</taxon>
        <taxon>Flavobacteriaceae</taxon>
        <taxon>Autumnicola</taxon>
    </lineage>
</organism>
<evidence type="ECO:0000313" key="2">
    <source>
        <dbReference type="Proteomes" id="UP001253848"/>
    </source>
</evidence>